<dbReference type="GO" id="GO:0006406">
    <property type="term" value="P:mRNA export from nucleus"/>
    <property type="evidence" value="ECO:0007669"/>
    <property type="project" value="InterPro"/>
</dbReference>
<evidence type="ECO:0000259" key="2">
    <source>
        <dbReference type="Pfam" id="PF16134"/>
    </source>
</evidence>
<proteinExistence type="predicted"/>
<reference evidence="3" key="1">
    <citation type="submission" date="2023-08" db="EMBL/GenBank/DDBJ databases">
        <title>A de novo genome assembly of Solanum verrucosum Schlechtendal, a Mexican diploid species geographically isolated from the other diploid A-genome species in potato relatives.</title>
        <authorList>
            <person name="Hosaka K."/>
        </authorList>
    </citation>
    <scope>NUCLEOTIDE SEQUENCE</scope>
    <source>
        <tissue evidence="3">Young leaves</tissue>
    </source>
</reference>
<gene>
    <name evidence="3" type="ORF">MTR67_023593</name>
</gene>
<accession>A0AAF0QVV8</accession>
<dbReference type="GO" id="GO:0003729">
    <property type="term" value="F:mRNA binding"/>
    <property type="evidence" value="ECO:0007669"/>
    <property type="project" value="TreeGrafter"/>
</dbReference>
<dbReference type="InterPro" id="IPR040007">
    <property type="entry name" value="Tho2"/>
</dbReference>
<keyword evidence="4" id="KW-1185">Reference proteome</keyword>
<sequence>MKRTRTQTRVKEEQLLSSVNEAEREESFEDSENSGAIVEEPVVSETTNRPMNLEQQGEHSETETVVEWSLLAYGGLRDPHRQPLTPPLWGICAHLVLACPNHFSLAFLIKRFLNAKKTNALNGLRSEAFRFRPHEVQLNDTYKGVSGANFHPFPFFSQWIKVTLLCRIPEGSNHNASAATVGIIKLLIGHFDLDPNRVFDIVRSLSIMISFWSVLNVSLVNSIFLDLIPIFPKSHASQILGFKFQYYQRLEVNDPVPSELYQLTALLVKRDFIVDSIYAHLLPKEDAAFDHYNAFSAKRLDEANKIGRIIVAATGKDLMDEEKQGDVTVDLYAVFDMETEAVAERSSELENSQSLGLLMGFLEVDDWEKAFVASSPWTTKLTVLEKELLASRYCLRKDQALGGTL</sequence>
<dbReference type="PANTHER" id="PTHR21597">
    <property type="entry name" value="THO2 PROTEIN"/>
    <property type="match status" value="1"/>
</dbReference>
<evidence type="ECO:0000313" key="3">
    <source>
        <dbReference type="EMBL" id="WMV30208.1"/>
    </source>
</evidence>
<name>A0AAF0QVV8_SOLVR</name>
<dbReference type="EMBL" id="CP133616">
    <property type="protein sequence ID" value="WMV30208.1"/>
    <property type="molecule type" value="Genomic_DNA"/>
</dbReference>
<dbReference type="Proteomes" id="UP001234989">
    <property type="component" value="Chromosome 5"/>
</dbReference>
<protein>
    <recommendedName>
        <fullName evidence="2">THO complex subunit 2 N-terminal domain-containing protein</fullName>
    </recommendedName>
</protein>
<evidence type="ECO:0000313" key="4">
    <source>
        <dbReference type="Proteomes" id="UP001234989"/>
    </source>
</evidence>
<dbReference type="InterPro" id="IPR032302">
    <property type="entry name" value="THOC2_N"/>
</dbReference>
<dbReference type="GO" id="GO:0000445">
    <property type="term" value="C:THO complex part of transcription export complex"/>
    <property type="evidence" value="ECO:0007669"/>
    <property type="project" value="TreeGrafter"/>
</dbReference>
<feature type="compositionally biased region" description="Acidic residues" evidence="1">
    <location>
        <begin position="23"/>
        <end position="32"/>
    </location>
</feature>
<evidence type="ECO:0000256" key="1">
    <source>
        <dbReference type="SAM" id="MobiDB-lite"/>
    </source>
</evidence>
<organism evidence="3 4">
    <name type="scientific">Solanum verrucosum</name>
    <dbReference type="NCBI Taxonomy" id="315347"/>
    <lineage>
        <taxon>Eukaryota</taxon>
        <taxon>Viridiplantae</taxon>
        <taxon>Streptophyta</taxon>
        <taxon>Embryophyta</taxon>
        <taxon>Tracheophyta</taxon>
        <taxon>Spermatophyta</taxon>
        <taxon>Magnoliopsida</taxon>
        <taxon>eudicotyledons</taxon>
        <taxon>Gunneridae</taxon>
        <taxon>Pentapetalae</taxon>
        <taxon>asterids</taxon>
        <taxon>lamiids</taxon>
        <taxon>Solanales</taxon>
        <taxon>Solanaceae</taxon>
        <taxon>Solanoideae</taxon>
        <taxon>Solaneae</taxon>
        <taxon>Solanum</taxon>
    </lineage>
</organism>
<dbReference type="PANTHER" id="PTHR21597:SF0">
    <property type="entry name" value="THO COMPLEX SUBUNIT 2"/>
    <property type="match status" value="1"/>
</dbReference>
<dbReference type="AlphaFoldDB" id="A0AAF0QVV8"/>
<dbReference type="Pfam" id="PF16134">
    <property type="entry name" value="THOC2_N"/>
    <property type="match status" value="1"/>
</dbReference>
<feature type="domain" description="THO complex subunit 2 N-terminal" evidence="2">
    <location>
        <begin position="234"/>
        <end position="319"/>
    </location>
</feature>
<feature type="region of interest" description="Disordered" evidence="1">
    <location>
        <begin position="1"/>
        <end position="39"/>
    </location>
</feature>
<dbReference type="GO" id="GO:0006397">
    <property type="term" value="P:mRNA processing"/>
    <property type="evidence" value="ECO:0007669"/>
    <property type="project" value="InterPro"/>
</dbReference>